<keyword evidence="4" id="KW-0472">Membrane</keyword>
<dbReference type="CDD" id="cd05827">
    <property type="entry name" value="Sortase_C"/>
    <property type="match status" value="1"/>
</dbReference>
<dbReference type="NCBIfam" id="NF033745">
    <property type="entry name" value="class_C_sortase"/>
    <property type="match status" value="1"/>
</dbReference>
<protein>
    <submittedName>
        <fullName evidence="5">Class C sortase</fullName>
    </submittedName>
</protein>
<dbReference type="InterPro" id="IPR005754">
    <property type="entry name" value="Sortase"/>
</dbReference>
<feature type="active site" description="Proton donor/acceptor" evidence="2">
    <location>
        <position position="170"/>
    </location>
</feature>
<sequence>MTQPESSPTQQHSRRRWSRQRLVVVLAAIIGVGVLLYPTAAAWFSDRIHATEISGYVETVESLSPAAQESLLKEARQFNAELPSGPLRDPYTLNEDGGRSPVSADSETYRKLLDVGPGGMMARISIPSIHTDLPIFHDTDEATLAKGAGHLVGSSLPVGGTGSHSVITAHSGFVSAKLFDDLDRVSVGDTFTLSVLGETLYYKVDQILTVLPEKTDDLRKVDGKDYVTLVTCTPTGVNSHRLLVRGERVDGPSTAGGTALPSQAMDPGFPWWAVVLVLTSVGAVVATKPREAAKRRRTLVTQVHDLYPK</sequence>
<dbReference type="Pfam" id="PF04203">
    <property type="entry name" value="Sortase"/>
    <property type="match status" value="1"/>
</dbReference>
<evidence type="ECO:0000313" key="6">
    <source>
        <dbReference type="Proteomes" id="UP001163293"/>
    </source>
</evidence>
<evidence type="ECO:0000313" key="5">
    <source>
        <dbReference type="EMBL" id="UYV97715.1"/>
    </source>
</evidence>
<evidence type="ECO:0000256" key="1">
    <source>
        <dbReference type="ARBA" id="ARBA00022801"/>
    </source>
</evidence>
<accession>A0AAX3EI18</accession>
<dbReference type="Gene3D" id="2.40.260.10">
    <property type="entry name" value="Sortase"/>
    <property type="match status" value="1"/>
</dbReference>
<reference evidence="5" key="1">
    <citation type="submission" date="2022-07" db="EMBL/GenBank/DDBJ databases">
        <authorList>
            <person name="Wu T."/>
        </authorList>
    </citation>
    <scope>NUCLEOTIDE SEQUENCE</scope>
    <source>
        <strain evidence="5">SD-1</strain>
    </source>
</reference>
<keyword evidence="6" id="KW-1185">Reference proteome</keyword>
<dbReference type="Proteomes" id="UP001163293">
    <property type="component" value="Chromosome"/>
</dbReference>
<keyword evidence="4" id="KW-1133">Transmembrane helix</keyword>
<organism evidence="5 6">
    <name type="scientific">Paenarthrobacter ureafaciens</name>
    <dbReference type="NCBI Taxonomy" id="37931"/>
    <lineage>
        <taxon>Bacteria</taxon>
        <taxon>Bacillati</taxon>
        <taxon>Actinomycetota</taxon>
        <taxon>Actinomycetes</taxon>
        <taxon>Micrococcales</taxon>
        <taxon>Micrococcaceae</taxon>
        <taxon>Paenarthrobacter</taxon>
    </lineage>
</organism>
<keyword evidence="4" id="KW-0812">Transmembrane</keyword>
<evidence type="ECO:0000256" key="3">
    <source>
        <dbReference type="SAM" id="MobiDB-lite"/>
    </source>
</evidence>
<gene>
    <name evidence="5" type="ORF">NL394_00190</name>
</gene>
<feature type="active site" description="Acyl-thioester intermediate" evidence="2">
    <location>
        <position position="232"/>
    </location>
</feature>
<dbReference type="InterPro" id="IPR023365">
    <property type="entry name" value="Sortase_dom-sf"/>
</dbReference>
<feature type="transmembrane region" description="Helical" evidence="4">
    <location>
        <begin position="269"/>
        <end position="287"/>
    </location>
</feature>
<feature type="region of interest" description="Disordered" evidence="3">
    <location>
        <begin position="81"/>
        <end position="104"/>
    </location>
</feature>
<dbReference type="InterPro" id="IPR042002">
    <property type="entry name" value="Sortase_C"/>
</dbReference>
<keyword evidence="1" id="KW-0378">Hydrolase</keyword>
<evidence type="ECO:0000256" key="2">
    <source>
        <dbReference type="PIRSR" id="PIRSR605754-1"/>
    </source>
</evidence>
<dbReference type="RefSeq" id="WP_069696603.1">
    <property type="nucleotide sequence ID" value="NZ_CP043010.1"/>
</dbReference>
<feature type="transmembrane region" description="Helical" evidence="4">
    <location>
        <begin position="21"/>
        <end position="44"/>
    </location>
</feature>
<name>A0AAX3EI18_PAEUR</name>
<dbReference type="GO" id="GO:0016787">
    <property type="term" value="F:hydrolase activity"/>
    <property type="evidence" value="ECO:0007669"/>
    <property type="project" value="UniProtKB-KW"/>
</dbReference>
<proteinExistence type="predicted"/>
<dbReference type="SUPFAM" id="SSF63817">
    <property type="entry name" value="Sortase"/>
    <property type="match status" value="1"/>
</dbReference>
<dbReference type="AlphaFoldDB" id="A0AAX3EI18"/>
<evidence type="ECO:0000256" key="4">
    <source>
        <dbReference type="SAM" id="Phobius"/>
    </source>
</evidence>
<dbReference type="EMBL" id="CP101185">
    <property type="protein sequence ID" value="UYV97715.1"/>
    <property type="molecule type" value="Genomic_DNA"/>
</dbReference>
<dbReference type="NCBIfam" id="TIGR01076">
    <property type="entry name" value="sortase_fam"/>
    <property type="match status" value="1"/>
</dbReference>